<dbReference type="InterPro" id="IPR050923">
    <property type="entry name" value="Cell_Proc_Reg/RNA_Proc"/>
</dbReference>
<dbReference type="SUPFAM" id="SSF49879">
    <property type="entry name" value="SMAD/FHA domain"/>
    <property type="match status" value="2"/>
</dbReference>
<comment type="caution">
    <text evidence="4">The sequence shown here is derived from an EMBL/GenBank/DDBJ whole genome shotgun (WGS) entry which is preliminary data.</text>
</comment>
<dbReference type="InterPro" id="IPR000253">
    <property type="entry name" value="FHA_dom"/>
</dbReference>
<sequence length="266" mass="30007">MSLLKLQMKDRPSQSFWLGATVNRLGSNDGNEIVIQHDSIKATHVAFEIDEQGHCSVKNIEGNCKVNELPVITRKTLMVGDLLHIGSFLFELQEGRENNWSLVADSSWLQGKRFYIKEGKQVIGRSKEADIVLPGTHLSRRHAEIVLNKDGMMVTDLGSANGTFVNEKRITRSTVKDGDRLRFDIYTFTVDGPIKDGEQTQIRRHPPLTPVTDQNIMRGPRKPTSPGNRIEPEPPKESPWFNWITAAIFIGCMGFLSYLLYLFVGN</sequence>
<feature type="region of interest" description="Disordered" evidence="1">
    <location>
        <begin position="205"/>
        <end position="236"/>
    </location>
</feature>
<keyword evidence="5" id="KW-1185">Reference proteome</keyword>
<dbReference type="AlphaFoldDB" id="A0AA37WMZ8"/>
<evidence type="ECO:0000313" key="4">
    <source>
        <dbReference type="EMBL" id="GLS26898.1"/>
    </source>
</evidence>
<name>A0AA37WMZ8_9GAMM</name>
<keyword evidence="2" id="KW-1133">Transmembrane helix</keyword>
<evidence type="ECO:0000256" key="1">
    <source>
        <dbReference type="SAM" id="MobiDB-lite"/>
    </source>
</evidence>
<dbReference type="Gene3D" id="2.60.200.20">
    <property type="match status" value="2"/>
</dbReference>
<dbReference type="Pfam" id="PF00498">
    <property type="entry name" value="FHA"/>
    <property type="match status" value="1"/>
</dbReference>
<dbReference type="Proteomes" id="UP001156870">
    <property type="component" value="Unassembled WGS sequence"/>
</dbReference>
<dbReference type="PROSITE" id="PS50006">
    <property type="entry name" value="FHA_DOMAIN"/>
    <property type="match status" value="1"/>
</dbReference>
<dbReference type="SMART" id="SM00240">
    <property type="entry name" value="FHA"/>
    <property type="match status" value="1"/>
</dbReference>
<evidence type="ECO:0000259" key="3">
    <source>
        <dbReference type="PROSITE" id="PS50006"/>
    </source>
</evidence>
<dbReference type="EMBL" id="BSPD01000062">
    <property type="protein sequence ID" value="GLS26898.1"/>
    <property type="molecule type" value="Genomic_DNA"/>
</dbReference>
<proteinExistence type="predicted"/>
<keyword evidence="2" id="KW-0812">Transmembrane</keyword>
<keyword evidence="2" id="KW-0472">Membrane</keyword>
<dbReference type="InterPro" id="IPR008984">
    <property type="entry name" value="SMAD_FHA_dom_sf"/>
</dbReference>
<accession>A0AA37WMZ8</accession>
<reference evidence="4 5" key="1">
    <citation type="journal article" date="2014" name="Int. J. Syst. Evol. Microbiol.">
        <title>Complete genome sequence of Corynebacterium casei LMG S-19264T (=DSM 44701T), isolated from a smear-ripened cheese.</title>
        <authorList>
            <consortium name="US DOE Joint Genome Institute (JGI-PGF)"/>
            <person name="Walter F."/>
            <person name="Albersmeier A."/>
            <person name="Kalinowski J."/>
            <person name="Ruckert C."/>
        </authorList>
    </citation>
    <scope>NUCLEOTIDE SEQUENCE [LARGE SCALE GENOMIC DNA]</scope>
    <source>
        <strain evidence="4 5">NBRC 110095</strain>
    </source>
</reference>
<gene>
    <name evidence="4" type="ORF">GCM10007877_26170</name>
</gene>
<dbReference type="CDD" id="cd00060">
    <property type="entry name" value="FHA"/>
    <property type="match status" value="1"/>
</dbReference>
<protein>
    <recommendedName>
        <fullName evidence="3">FHA domain-containing protein</fullName>
    </recommendedName>
</protein>
<evidence type="ECO:0000313" key="5">
    <source>
        <dbReference type="Proteomes" id="UP001156870"/>
    </source>
</evidence>
<evidence type="ECO:0000256" key="2">
    <source>
        <dbReference type="SAM" id="Phobius"/>
    </source>
</evidence>
<feature type="transmembrane region" description="Helical" evidence="2">
    <location>
        <begin position="240"/>
        <end position="264"/>
    </location>
</feature>
<feature type="domain" description="FHA" evidence="3">
    <location>
        <begin position="121"/>
        <end position="170"/>
    </location>
</feature>
<organism evidence="4 5">
    <name type="scientific">Marinibactrum halimedae</name>
    <dbReference type="NCBI Taxonomy" id="1444977"/>
    <lineage>
        <taxon>Bacteria</taxon>
        <taxon>Pseudomonadati</taxon>
        <taxon>Pseudomonadota</taxon>
        <taxon>Gammaproteobacteria</taxon>
        <taxon>Cellvibrionales</taxon>
        <taxon>Cellvibrionaceae</taxon>
        <taxon>Marinibactrum</taxon>
    </lineage>
</organism>
<dbReference type="PANTHER" id="PTHR23308">
    <property type="entry name" value="NUCLEAR INHIBITOR OF PROTEIN PHOSPHATASE-1"/>
    <property type="match status" value="1"/>
</dbReference>